<evidence type="ECO:0000313" key="3">
    <source>
        <dbReference type="Proteomes" id="UP001174209"/>
    </source>
</evidence>
<sequence>MLLTHPPDVLDISLLQRGTEGTAALGHSTPVSVEIRAGHRVRVTSVQFTLVHSLSLAQTHGNPYGGTFRADERTSRDIGSTQRGTDTTLRAGESCCEASQLVVPADAIPTLHGKLITSAWSVRVRVSSEGNEDVVRHHPLTVHSGGAAGGVEPGVEHFEPPLRLAQLSTHSLYPGVEISGVAEVSEARARALTLSVVMQEEVMFRVGQRPQQHSSPAESLVEETVMSEVRIPLTASSGSTIPFTLVLPAVPAPTVRSPLLEVRWLLRAALDVPFRRDPVALVPLVAGTVANSLRVRT</sequence>
<gene>
    <name evidence="2" type="ORF">P5G52_12245</name>
</gene>
<dbReference type="Proteomes" id="UP001174209">
    <property type="component" value="Unassembled WGS sequence"/>
</dbReference>
<evidence type="ECO:0008006" key="4">
    <source>
        <dbReference type="Google" id="ProtNLM"/>
    </source>
</evidence>
<feature type="compositionally biased region" description="Polar residues" evidence="1">
    <location>
        <begin position="77"/>
        <end position="88"/>
    </location>
</feature>
<dbReference type="EMBL" id="JAROCG010000001">
    <property type="protein sequence ID" value="MDN4611633.1"/>
    <property type="molecule type" value="Genomic_DNA"/>
</dbReference>
<protein>
    <recommendedName>
        <fullName evidence="4">Arrestin-like N-terminal domain-containing protein</fullName>
    </recommendedName>
</protein>
<comment type="caution">
    <text evidence="2">The sequence shown here is derived from an EMBL/GenBank/DDBJ whole genome shotgun (WGS) entry which is preliminary data.</text>
</comment>
<organism evidence="2 3">
    <name type="scientific">Arthrobacter burdickii</name>
    <dbReference type="NCBI Taxonomy" id="3035920"/>
    <lineage>
        <taxon>Bacteria</taxon>
        <taxon>Bacillati</taxon>
        <taxon>Actinomycetota</taxon>
        <taxon>Actinomycetes</taxon>
        <taxon>Micrococcales</taxon>
        <taxon>Micrococcaceae</taxon>
        <taxon>Arthrobacter</taxon>
    </lineage>
</organism>
<name>A0ABT8K2H0_9MICC</name>
<reference evidence="2" key="1">
    <citation type="submission" date="2023-06" db="EMBL/GenBank/DDBJ databases">
        <title>MT1 and MT2 Draft Genomes of Novel Species.</title>
        <authorList>
            <person name="Venkateswaran K."/>
        </authorList>
    </citation>
    <scope>NUCLEOTIDE SEQUENCE</scope>
    <source>
        <strain evidence="2">IIF3SC-B10</strain>
    </source>
</reference>
<dbReference type="Gene3D" id="2.60.40.640">
    <property type="match status" value="1"/>
</dbReference>
<dbReference type="InterPro" id="IPR014752">
    <property type="entry name" value="Arrestin-like_C"/>
</dbReference>
<proteinExistence type="predicted"/>
<feature type="region of interest" description="Disordered" evidence="1">
    <location>
        <begin position="63"/>
        <end position="88"/>
    </location>
</feature>
<evidence type="ECO:0000256" key="1">
    <source>
        <dbReference type="SAM" id="MobiDB-lite"/>
    </source>
</evidence>
<accession>A0ABT8K2H0</accession>
<dbReference type="RefSeq" id="WP_301227729.1">
    <property type="nucleotide sequence ID" value="NZ_JAROCG010000001.1"/>
</dbReference>
<keyword evidence="3" id="KW-1185">Reference proteome</keyword>
<evidence type="ECO:0000313" key="2">
    <source>
        <dbReference type="EMBL" id="MDN4611633.1"/>
    </source>
</evidence>